<dbReference type="NCBIfam" id="TIGR04409">
    <property type="entry name" value="LptC_YrbK"/>
    <property type="match status" value="1"/>
</dbReference>
<dbReference type="RefSeq" id="WP_210682557.1">
    <property type="nucleotide sequence ID" value="NZ_JAGMWN010000006.1"/>
</dbReference>
<reference evidence="2" key="1">
    <citation type="submission" date="2021-04" db="EMBL/GenBank/DDBJ databases">
        <authorList>
            <person name="Zhang D.-C."/>
        </authorList>
    </citation>
    <scope>NUCLEOTIDE SEQUENCE</scope>
    <source>
        <strain evidence="2">CGMCC 1.15697</strain>
    </source>
</reference>
<evidence type="ECO:0000313" key="3">
    <source>
        <dbReference type="Proteomes" id="UP000672602"/>
    </source>
</evidence>
<keyword evidence="1" id="KW-0472">Membrane</keyword>
<keyword evidence="1" id="KW-1133">Transmembrane helix</keyword>
<dbReference type="EMBL" id="JAGMWN010000006">
    <property type="protein sequence ID" value="MBP5857966.1"/>
    <property type="molecule type" value="Genomic_DNA"/>
</dbReference>
<evidence type="ECO:0000256" key="1">
    <source>
        <dbReference type="SAM" id="Phobius"/>
    </source>
</evidence>
<keyword evidence="3" id="KW-1185">Reference proteome</keyword>
<keyword evidence="1" id="KW-0812">Transmembrane</keyword>
<proteinExistence type="predicted"/>
<dbReference type="Gene3D" id="2.60.450.10">
    <property type="entry name" value="Lipopolysaccharide (LPS) transport protein A like domain"/>
    <property type="match status" value="1"/>
</dbReference>
<evidence type="ECO:0000313" key="2">
    <source>
        <dbReference type="EMBL" id="MBP5857966.1"/>
    </source>
</evidence>
<accession>A0A8J7V386</accession>
<feature type="transmembrane region" description="Helical" evidence="1">
    <location>
        <begin position="44"/>
        <end position="63"/>
    </location>
</feature>
<dbReference type="Pfam" id="PF06835">
    <property type="entry name" value="LptC"/>
    <property type="match status" value="1"/>
</dbReference>
<sequence length="229" mass="24940">MNPPRDNDGQSPQAPHARGARIPLGQRVVRFNRFYGRFVGGLKVLLPTLAVALVLLAIAWPMISEQDGRFVEVLTGADRRAAENLAVKNPRYAGIEDNGQPFTITAESMQQESIDSDFVDLVRPKADILLSNGNWVAVTAENGLLNRPTQVLELTDDVNLFHDLGYEFRTNQAVLDLAEGTASGNLPVSGQGPFGWLEGEGFRVLERGDRIALTGKSKVVIYPDQGGDS</sequence>
<comment type="caution">
    <text evidence="2">The sequence shown here is derived from an EMBL/GenBank/DDBJ whole genome shotgun (WGS) entry which is preliminary data.</text>
</comment>
<dbReference type="GO" id="GO:0015221">
    <property type="term" value="F:lipopolysaccharide transmembrane transporter activity"/>
    <property type="evidence" value="ECO:0007669"/>
    <property type="project" value="InterPro"/>
</dbReference>
<dbReference type="GO" id="GO:0005886">
    <property type="term" value="C:plasma membrane"/>
    <property type="evidence" value="ECO:0007669"/>
    <property type="project" value="InterPro"/>
</dbReference>
<dbReference type="InterPro" id="IPR026265">
    <property type="entry name" value="LptC"/>
</dbReference>
<organism evidence="2 3">
    <name type="scientific">Marivibrio halodurans</name>
    <dbReference type="NCBI Taxonomy" id="2039722"/>
    <lineage>
        <taxon>Bacteria</taxon>
        <taxon>Pseudomonadati</taxon>
        <taxon>Pseudomonadota</taxon>
        <taxon>Alphaproteobacteria</taxon>
        <taxon>Rhodospirillales</taxon>
        <taxon>Rhodospirillaceae</taxon>
        <taxon>Marivibrio</taxon>
    </lineage>
</organism>
<dbReference type="InterPro" id="IPR010664">
    <property type="entry name" value="LipoPS_assembly_LptC-rel"/>
</dbReference>
<protein>
    <submittedName>
        <fullName evidence="2">LPS export ABC transporter periplasmic protein LptC</fullName>
    </submittedName>
</protein>
<name>A0A8J7V386_9PROT</name>
<gene>
    <name evidence="2" type="primary">lptC</name>
    <name evidence="2" type="ORF">KAJ83_13185</name>
</gene>
<dbReference type="Proteomes" id="UP000672602">
    <property type="component" value="Unassembled WGS sequence"/>
</dbReference>
<dbReference type="AlphaFoldDB" id="A0A8J7V386"/>